<evidence type="ECO:0000313" key="3">
    <source>
        <dbReference type="Proteomes" id="UP000639772"/>
    </source>
</evidence>
<evidence type="ECO:0000313" key="2">
    <source>
        <dbReference type="EMBL" id="KAG0482174.1"/>
    </source>
</evidence>
<proteinExistence type="predicted"/>
<dbReference type="EMBL" id="JADCNM010000005">
    <property type="protein sequence ID" value="KAG0482174.1"/>
    <property type="molecule type" value="Genomic_DNA"/>
</dbReference>
<organism evidence="2 3">
    <name type="scientific">Vanilla planifolia</name>
    <name type="common">Vanilla</name>
    <dbReference type="NCBI Taxonomy" id="51239"/>
    <lineage>
        <taxon>Eukaryota</taxon>
        <taxon>Viridiplantae</taxon>
        <taxon>Streptophyta</taxon>
        <taxon>Embryophyta</taxon>
        <taxon>Tracheophyta</taxon>
        <taxon>Spermatophyta</taxon>
        <taxon>Magnoliopsida</taxon>
        <taxon>Liliopsida</taxon>
        <taxon>Asparagales</taxon>
        <taxon>Orchidaceae</taxon>
        <taxon>Vanilloideae</taxon>
        <taxon>Vanilleae</taxon>
        <taxon>Vanilla</taxon>
    </lineage>
</organism>
<dbReference type="Proteomes" id="UP000639772">
    <property type="component" value="Unassembled WGS sequence"/>
</dbReference>
<name>A0A835R4T4_VANPL</name>
<evidence type="ECO:0000256" key="1">
    <source>
        <dbReference type="SAM" id="MobiDB-lite"/>
    </source>
</evidence>
<protein>
    <submittedName>
        <fullName evidence="2">Uncharacterized protein</fullName>
    </submittedName>
</protein>
<comment type="caution">
    <text evidence="2">The sequence shown here is derived from an EMBL/GenBank/DDBJ whole genome shotgun (WGS) entry which is preliminary data.</text>
</comment>
<sequence>MTIASLTGPRKQSKEPVMYRLTGCQANELQVSSAIQLHPSNTTPVTAPIPPGAESSARPPAHLRTAGGIRPRTGPCHCFLLLQLFPLPQPIPAFPPPPQEG</sequence>
<dbReference type="AlphaFoldDB" id="A0A835R4T4"/>
<accession>A0A835R4T4</accession>
<gene>
    <name evidence="2" type="ORF">HPP92_010258</name>
</gene>
<feature type="region of interest" description="Disordered" evidence="1">
    <location>
        <begin position="39"/>
        <end position="68"/>
    </location>
</feature>
<reference evidence="2 3" key="1">
    <citation type="journal article" date="2020" name="Nat. Food">
        <title>A phased Vanilla planifolia genome enables genetic improvement of flavour and production.</title>
        <authorList>
            <person name="Hasing T."/>
            <person name="Tang H."/>
            <person name="Brym M."/>
            <person name="Khazi F."/>
            <person name="Huang T."/>
            <person name="Chambers A.H."/>
        </authorList>
    </citation>
    <scope>NUCLEOTIDE SEQUENCE [LARGE SCALE GENOMIC DNA]</scope>
    <source>
        <tissue evidence="2">Leaf</tissue>
    </source>
</reference>